<gene>
    <name evidence="3" type="ORF">A3770_09p54420</name>
</gene>
<evidence type="ECO:0000256" key="2">
    <source>
        <dbReference type="SAM" id="MobiDB-lite"/>
    </source>
</evidence>
<dbReference type="Gene3D" id="3.40.50.1910">
    <property type="match status" value="1"/>
</dbReference>
<sequence length="651" mass="70459">MASSGTSLRKRQIDALVRLLSFNESGGPSSTPLGLASPGKGKGRGGASSGGQGGGQSGSSYKVLVLDSFTRDVITPLLRLNDLRKCGVTLYLLIDSERQNVPDVPAVYFVRATDVNVSRVTQDLAVGTYDVAHLNFCAPLSDKSLQDLASGLTKQRCLGRVAKLFDQNLAFVALEKDLFSLMIPKAYVALNDPSAKDVEIEKAIGDIIDGLFCAIATWGSVPIIRCQRGGAAEHVARALDGYIRKHLEQRSNAFSSSTMKGGSFQRPLLVLFDRNFDLTPQIQHCWTYHAMVHDVLGLKLGRTAVASENPASGGSTGSKKSYDVGPGDFFWEENGGRPFPKVAEEVEEQLNKYKKDMAAINTHTSGAGEDEDDNLQANTKNLMNAVSSLPELTERKRVIDKHTNIATALLKEIKDRQIDNFVAVEEELFAGKADKSAVLKVITTPKGLLSDKLRLVATWLLTCETLPSAADFEEIDQCLKGAGADLEALNYLKRLRNLSLTGAQRSFAMPGSAGSSGTQGNILDFADKFVSKGLDVMAKGMKNLMSQGQTFAVTRAVQALVESKGSGEEQEKYLYFDPKLPRGTSPASSKSAAYRDVMVCIIGGGNYLEYHSLQEMSQRVQPKCNVVYGATEMLAPCEFLQQLTELGNKGK</sequence>
<dbReference type="OrthoDB" id="10251230at2759"/>
<dbReference type="Proteomes" id="UP000316726">
    <property type="component" value="Chromosome 9"/>
</dbReference>
<dbReference type="SUPFAM" id="SSF56815">
    <property type="entry name" value="Sec1/munc18-like (SM) proteins"/>
    <property type="match status" value="1"/>
</dbReference>
<dbReference type="Gene3D" id="3.90.830.10">
    <property type="entry name" value="Syntaxin Binding Protein 1, Chain A, domain 2"/>
    <property type="match status" value="1"/>
</dbReference>
<dbReference type="PANTHER" id="PTHR11679">
    <property type="entry name" value="VESICLE PROTEIN SORTING-ASSOCIATED"/>
    <property type="match status" value="1"/>
</dbReference>
<accession>A0A5B8MSW7</accession>
<dbReference type="InterPro" id="IPR001619">
    <property type="entry name" value="Sec1-like"/>
</dbReference>
<dbReference type="InterPro" id="IPR027482">
    <property type="entry name" value="Sec1-like_dom2"/>
</dbReference>
<feature type="compositionally biased region" description="Gly residues" evidence="2">
    <location>
        <begin position="44"/>
        <end position="57"/>
    </location>
</feature>
<dbReference type="AlphaFoldDB" id="A0A5B8MSW7"/>
<organism evidence="3 4">
    <name type="scientific">Chloropicon primus</name>
    <dbReference type="NCBI Taxonomy" id="1764295"/>
    <lineage>
        <taxon>Eukaryota</taxon>
        <taxon>Viridiplantae</taxon>
        <taxon>Chlorophyta</taxon>
        <taxon>Chloropicophyceae</taxon>
        <taxon>Chloropicales</taxon>
        <taxon>Chloropicaceae</taxon>
        <taxon>Chloropicon</taxon>
    </lineage>
</organism>
<dbReference type="STRING" id="1764295.A0A5B8MSW7"/>
<feature type="region of interest" description="Disordered" evidence="2">
    <location>
        <begin position="26"/>
        <end position="58"/>
    </location>
</feature>
<dbReference type="Pfam" id="PF00995">
    <property type="entry name" value="Sec1"/>
    <property type="match status" value="1"/>
</dbReference>
<evidence type="ECO:0000313" key="4">
    <source>
        <dbReference type="Proteomes" id="UP000316726"/>
    </source>
</evidence>
<dbReference type="PIRSF" id="PIRSF005715">
    <property type="entry name" value="VPS45_Sec1"/>
    <property type="match status" value="1"/>
</dbReference>
<dbReference type="GO" id="GO:0016192">
    <property type="term" value="P:vesicle-mediated transport"/>
    <property type="evidence" value="ECO:0007669"/>
    <property type="project" value="InterPro"/>
</dbReference>
<evidence type="ECO:0000256" key="1">
    <source>
        <dbReference type="ARBA" id="ARBA00009884"/>
    </source>
</evidence>
<comment type="similarity">
    <text evidence="1">Belongs to the STXBP/unc-18/SEC1 family.</text>
</comment>
<evidence type="ECO:0000313" key="3">
    <source>
        <dbReference type="EMBL" id="QDZ22924.1"/>
    </source>
</evidence>
<dbReference type="EMBL" id="CP031042">
    <property type="protein sequence ID" value="QDZ22924.1"/>
    <property type="molecule type" value="Genomic_DNA"/>
</dbReference>
<dbReference type="Gene3D" id="1.25.40.60">
    <property type="match status" value="1"/>
</dbReference>
<dbReference type="InterPro" id="IPR043127">
    <property type="entry name" value="Sec-1-like_dom3a"/>
</dbReference>
<dbReference type="InterPro" id="IPR036045">
    <property type="entry name" value="Sec1-like_sf"/>
</dbReference>
<dbReference type="Gene3D" id="3.40.50.2060">
    <property type="match status" value="1"/>
</dbReference>
<dbReference type="InterPro" id="IPR043154">
    <property type="entry name" value="Sec-1-like_dom1"/>
</dbReference>
<reference evidence="3 4" key="1">
    <citation type="submission" date="2018-07" db="EMBL/GenBank/DDBJ databases">
        <title>The complete nuclear genome of the prasinophyte Chloropicon primus (CCMP1205).</title>
        <authorList>
            <person name="Pombert J.-F."/>
            <person name="Otis C."/>
            <person name="Turmel M."/>
            <person name="Lemieux C."/>
        </authorList>
    </citation>
    <scope>NUCLEOTIDE SEQUENCE [LARGE SCALE GENOMIC DNA]</scope>
    <source>
        <strain evidence="3 4">CCMP1205</strain>
    </source>
</reference>
<name>A0A5B8MSW7_9CHLO</name>
<protein>
    <submittedName>
        <fullName evidence="3">Sec1-family transport protein</fullName>
    </submittedName>
</protein>
<proteinExistence type="inferred from homology"/>
<keyword evidence="4" id="KW-1185">Reference proteome</keyword>